<evidence type="ECO:0000313" key="3">
    <source>
        <dbReference type="Proteomes" id="UP001597110"/>
    </source>
</evidence>
<evidence type="ECO:0000256" key="1">
    <source>
        <dbReference type="SAM" id="SignalP"/>
    </source>
</evidence>
<reference evidence="3" key="1">
    <citation type="journal article" date="2019" name="Int. J. Syst. Evol. Microbiol.">
        <title>The Global Catalogue of Microorganisms (GCM) 10K type strain sequencing project: providing services to taxonomists for standard genome sequencing and annotation.</title>
        <authorList>
            <consortium name="The Broad Institute Genomics Platform"/>
            <consortium name="The Broad Institute Genome Sequencing Center for Infectious Disease"/>
            <person name="Wu L."/>
            <person name="Ma J."/>
        </authorList>
    </citation>
    <scope>NUCLEOTIDE SEQUENCE [LARGE SCALE GENOMIC DNA]</scope>
    <source>
        <strain evidence="3">CCUG 55585</strain>
    </source>
</reference>
<gene>
    <name evidence="2" type="ORF">ACFQ0E_12105</name>
</gene>
<accession>A0ABW2YDP3</accession>
<comment type="caution">
    <text evidence="2">The sequence shown here is derived from an EMBL/GenBank/DDBJ whole genome shotgun (WGS) entry which is preliminary data.</text>
</comment>
<dbReference type="RefSeq" id="WP_386824157.1">
    <property type="nucleotide sequence ID" value="NZ_JBHTIF010000002.1"/>
</dbReference>
<dbReference type="Pfam" id="PF20420">
    <property type="entry name" value="DUF6702"/>
    <property type="match status" value="1"/>
</dbReference>
<keyword evidence="1" id="KW-0732">Signal</keyword>
<evidence type="ECO:0000313" key="2">
    <source>
        <dbReference type="EMBL" id="MFD0726335.1"/>
    </source>
</evidence>
<feature type="chain" id="PRO_5045811185" evidence="1">
    <location>
        <begin position="22"/>
        <end position="176"/>
    </location>
</feature>
<keyword evidence="3" id="KW-1185">Reference proteome</keyword>
<name>A0ABW2YDP3_9GAMM</name>
<organism evidence="2 3">
    <name type="scientific">Lysobacter brunescens</name>
    <dbReference type="NCBI Taxonomy" id="262323"/>
    <lineage>
        <taxon>Bacteria</taxon>
        <taxon>Pseudomonadati</taxon>
        <taxon>Pseudomonadota</taxon>
        <taxon>Gammaproteobacteria</taxon>
        <taxon>Lysobacterales</taxon>
        <taxon>Lysobacteraceae</taxon>
        <taxon>Lysobacter</taxon>
    </lineage>
</organism>
<dbReference type="EMBL" id="JBHTIF010000002">
    <property type="protein sequence ID" value="MFD0726335.1"/>
    <property type="molecule type" value="Genomic_DNA"/>
</dbReference>
<dbReference type="Proteomes" id="UP001597110">
    <property type="component" value="Unassembled WGS sequence"/>
</dbReference>
<protein>
    <submittedName>
        <fullName evidence="2">DUF6702 family protein</fullName>
    </submittedName>
</protein>
<dbReference type="InterPro" id="IPR046525">
    <property type="entry name" value="DUF6702"/>
</dbReference>
<feature type="signal peptide" evidence="1">
    <location>
        <begin position="1"/>
        <end position="21"/>
    </location>
</feature>
<proteinExistence type="predicted"/>
<sequence>MSGFRIAALGLLLALSAQVSAHRGQDALTVVEIDDVRGEVVATHHFAAHDIEPLLPRLAADAEASLDDTAAQEALTAHLARHFTLSTDAGGIVLSLDALRLRGDDVRVAYRGRFPKAATSLDLHSTLGADLTAGSSHQVNVRRNGVTRTLVFEGADDTGTVTFAPRTGKATGAAGR</sequence>